<organism evidence="1 2">
    <name type="scientific">candidate division WS6 bacterium 34_10</name>
    <dbReference type="NCBI Taxonomy" id="1641389"/>
    <lineage>
        <taxon>Bacteria</taxon>
        <taxon>Candidatus Dojkabacteria</taxon>
    </lineage>
</organism>
<dbReference type="Proteomes" id="UP000053904">
    <property type="component" value="Unassembled WGS sequence"/>
</dbReference>
<evidence type="ECO:0008006" key="3">
    <source>
        <dbReference type="Google" id="ProtNLM"/>
    </source>
</evidence>
<sequence length="189" mass="21898">MNIANRLRKINKTSTVFTILDIKKALDITNEKSLYNAIYYAVGQKELYTISKGIYSFDPNYSRKEFGNKYRVPSYISLYTVLEESGIVFQPYTSIFIITNRSQSIDIDGQRYIYRKIKDDILLNPLGIEQKDGVSTAIVERAICDKIYLDGIEYFDNLRNVNLDLVDRLNKQVYGSNKNISKFLQSLNK</sequence>
<comment type="caution">
    <text evidence="1">The sequence shown here is derived from an EMBL/GenBank/DDBJ whole genome shotgun (WGS) entry which is preliminary data.</text>
</comment>
<dbReference type="AlphaFoldDB" id="A0A101HJ31"/>
<dbReference type="EMBL" id="LGGO01000006">
    <property type="protein sequence ID" value="KUK77776.1"/>
    <property type="molecule type" value="Genomic_DNA"/>
</dbReference>
<reference evidence="2" key="1">
    <citation type="journal article" date="2015" name="MBio">
        <title>Genome-Resolved Metagenomic Analysis Reveals Roles for Candidate Phyla and Other Microbial Community Members in Biogeochemical Transformations in Oil Reservoirs.</title>
        <authorList>
            <person name="Hu P."/>
            <person name="Tom L."/>
            <person name="Singh A."/>
            <person name="Thomas B.C."/>
            <person name="Baker B.J."/>
            <person name="Piceno Y.M."/>
            <person name="Andersen G.L."/>
            <person name="Banfield J.F."/>
        </authorList>
    </citation>
    <scope>NUCLEOTIDE SEQUENCE [LARGE SCALE GENOMIC DNA]</scope>
</reference>
<gene>
    <name evidence="1" type="ORF">XD93_0094</name>
</gene>
<evidence type="ECO:0000313" key="1">
    <source>
        <dbReference type="EMBL" id="KUK77776.1"/>
    </source>
</evidence>
<proteinExistence type="predicted"/>
<protein>
    <recommendedName>
        <fullName evidence="3">AbiEi antitoxin C-terminal domain-containing protein</fullName>
    </recommendedName>
</protein>
<name>A0A101HJ31_9BACT</name>
<accession>A0A101HJ31</accession>
<evidence type="ECO:0000313" key="2">
    <source>
        <dbReference type="Proteomes" id="UP000053904"/>
    </source>
</evidence>